<organism evidence="3 4">
    <name type="scientific">Teratosphaeria nubilosa</name>
    <dbReference type="NCBI Taxonomy" id="161662"/>
    <lineage>
        <taxon>Eukaryota</taxon>
        <taxon>Fungi</taxon>
        <taxon>Dikarya</taxon>
        <taxon>Ascomycota</taxon>
        <taxon>Pezizomycotina</taxon>
        <taxon>Dothideomycetes</taxon>
        <taxon>Dothideomycetidae</taxon>
        <taxon>Mycosphaerellales</taxon>
        <taxon>Teratosphaeriaceae</taxon>
        <taxon>Teratosphaeria</taxon>
    </lineage>
</organism>
<sequence length="701" mass="76243">MPGRLLKGSAGLQLAAVDPYVCPSCLVGRTARKLLRTGQADGIRHLSAQPLASRSEKTVFLPQRGEQSLHKASRPHRPSATNVSLASATAINAPSTVPKEYRALHQRLSLLQEEATSYVDLARLQLAARSLESRKPVIRVALLGLGVNGALAARKLARVLLSDALSDEEAWEQEIIETAKDERSLLLRYGSSDDVVQHSPIVQTVHIPSPFLRRHNLEVLVSTLNANGSAVDQVSETEIEGATVVPPLTTPTSAGGRVGFVRYPVHKALVVAEGITGAVEYGRLPPSMEKSTLIHSALSLPLRPSTSPQTLEQTATDNVVDIDLATHALDLFRTSKANGTQFSKEWQTSRMPSLTEWLGGAKQFEYSGMHPVVRTLLNSVLVKASSAVEQSESAATSAALLTTISESKREGLDKTISDWSADAHRDLQVNLNTALSSYTWRRTAWWRLLWRIDDVSVSAGDVLRLAWLTEAEQNLAFLSGRIVEAGIAGPAELKAAGSVAVTQHELPQPNSSSQAAGEVVETEAQTWEPKRAQVMTPADLLSTPTLVSQIEQQGNAMMLFDPPWPQTIYLSRQHILNTLVPALHRRAQVLLLSTLSTIGGTSALGAWIMVAFTDMYAAGSVASLGLVWSLRRLQKLWGKERDGFTEIIREDGRKVLGEVENSLRSIVQHGAKVEVRSEDRQSWTSARKAIASVQDELAKIE</sequence>
<dbReference type="Proteomes" id="UP000799436">
    <property type="component" value="Unassembled WGS sequence"/>
</dbReference>
<evidence type="ECO:0000313" key="3">
    <source>
        <dbReference type="EMBL" id="KAF2769197.1"/>
    </source>
</evidence>
<feature type="domain" description="Mmc1 C-terminal" evidence="2">
    <location>
        <begin position="413"/>
        <end position="653"/>
    </location>
</feature>
<dbReference type="OrthoDB" id="5593063at2759"/>
<proteinExistence type="predicted"/>
<dbReference type="PANTHER" id="PTHR38644">
    <property type="entry name" value="EXPRESSED PROTEIN"/>
    <property type="match status" value="1"/>
</dbReference>
<evidence type="ECO:0000313" key="4">
    <source>
        <dbReference type="Proteomes" id="UP000799436"/>
    </source>
</evidence>
<dbReference type="Pfam" id="PF23867">
    <property type="entry name" value="Mmc1_N"/>
    <property type="match status" value="1"/>
</dbReference>
<feature type="region of interest" description="Disordered" evidence="1">
    <location>
        <begin position="64"/>
        <end position="84"/>
    </location>
</feature>
<accession>A0A6G1L8K0</accession>
<gene>
    <name evidence="3" type="ORF">EJ03DRAFT_99751</name>
</gene>
<dbReference type="AlphaFoldDB" id="A0A6G1L8K0"/>
<reference evidence="3" key="1">
    <citation type="journal article" date="2020" name="Stud. Mycol.">
        <title>101 Dothideomycetes genomes: a test case for predicting lifestyles and emergence of pathogens.</title>
        <authorList>
            <person name="Haridas S."/>
            <person name="Albert R."/>
            <person name="Binder M."/>
            <person name="Bloem J."/>
            <person name="Labutti K."/>
            <person name="Salamov A."/>
            <person name="Andreopoulos B."/>
            <person name="Baker S."/>
            <person name="Barry K."/>
            <person name="Bills G."/>
            <person name="Bluhm B."/>
            <person name="Cannon C."/>
            <person name="Castanera R."/>
            <person name="Culley D."/>
            <person name="Daum C."/>
            <person name="Ezra D."/>
            <person name="Gonzalez J."/>
            <person name="Henrissat B."/>
            <person name="Kuo A."/>
            <person name="Liang C."/>
            <person name="Lipzen A."/>
            <person name="Lutzoni F."/>
            <person name="Magnuson J."/>
            <person name="Mondo S."/>
            <person name="Nolan M."/>
            <person name="Ohm R."/>
            <person name="Pangilinan J."/>
            <person name="Park H.-J."/>
            <person name="Ramirez L."/>
            <person name="Alfaro M."/>
            <person name="Sun H."/>
            <person name="Tritt A."/>
            <person name="Yoshinaga Y."/>
            <person name="Zwiers L.-H."/>
            <person name="Turgeon B."/>
            <person name="Goodwin S."/>
            <person name="Spatafora J."/>
            <person name="Crous P."/>
            <person name="Grigoriev I."/>
        </authorList>
    </citation>
    <scope>NUCLEOTIDE SEQUENCE</scope>
    <source>
        <strain evidence="3">CBS 116005</strain>
    </source>
</reference>
<dbReference type="InterPro" id="IPR056196">
    <property type="entry name" value="Mmc1_C"/>
</dbReference>
<name>A0A6G1L8K0_9PEZI</name>
<dbReference type="Pfam" id="PF23868">
    <property type="entry name" value="Mmc1_C"/>
    <property type="match status" value="1"/>
</dbReference>
<protein>
    <recommendedName>
        <fullName evidence="2">Mmc1 C-terminal domain-containing protein</fullName>
    </recommendedName>
</protein>
<dbReference type="PANTHER" id="PTHR38644:SF1">
    <property type="entry name" value="EXPRESSED PROTEIN"/>
    <property type="match status" value="1"/>
</dbReference>
<evidence type="ECO:0000256" key="1">
    <source>
        <dbReference type="SAM" id="MobiDB-lite"/>
    </source>
</evidence>
<evidence type="ECO:0000259" key="2">
    <source>
        <dbReference type="Pfam" id="PF23868"/>
    </source>
</evidence>
<keyword evidence="4" id="KW-1185">Reference proteome</keyword>
<dbReference type="EMBL" id="ML995836">
    <property type="protein sequence ID" value="KAF2769197.1"/>
    <property type="molecule type" value="Genomic_DNA"/>
</dbReference>